<evidence type="ECO:0000256" key="11">
    <source>
        <dbReference type="ARBA" id="ARBA00022989"/>
    </source>
</evidence>
<dbReference type="SMART" id="SM00304">
    <property type="entry name" value="HAMP"/>
    <property type="match status" value="1"/>
</dbReference>
<keyword evidence="11 14" id="KW-1133">Transmembrane helix</keyword>
<comment type="catalytic activity">
    <reaction evidence="1">
        <text>ATP + protein L-histidine = ADP + protein N-phospho-L-histidine.</text>
        <dbReference type="EC" id="2.7.13.3"/>
    </reaction>
</comment>
<keyword evidence="12" id="KW-0902">Two-component regulatory system</keyword>
<name>A0ABQ0T2F4_9BACL</name>
<gene>
    <name evidence="17" type="ORF">BFO01nite_08060</name>
</gene>
<dbReference type="SMART" id="SM00387">
    <property type="entry name" value="HATPase_c"/>
    <property type="match status" value="1"/>
</dbReference>
<reference evidence="17 18" key="1">
    <citation type="submission" date="2019-06" db="EMBL/GenBank/DDBJ databases">
        <title>Whole genome shotgun sequence of Brevibacillus formosus NBRC 15716.</title>
        <authorList>
            <person name="Hosoyama A."/>
            <person name="Uohara A."/>
            <person name="Ohji S."/>
            <person name="Ichikawa N."/>
        </authorList>
    </citation>
    <scope>NUCLEOTIDE SEQUENCE [LARGE SCALE GENOMIC DNA]</scope>
    <source>
        <strain evidence="17 18">NBRC 15716</strain>
    </source>
</reference>
<keyword evidence="5" id="KW-0597">Phosphoprotein</keyword>
<dbReference type="InterPro" id="IPR036097">
    <property type="entry name" value="HisK_dim/P_sf"/>
</dbReference>
<comment type="subcellular location">
    <subcellularLocation>
        <location evidence="2">Cell membrane</location>
        <topology evidence="2">Multi-pass membrane protein</topology>
    </subcellularLocation>
</comment>
<feature type="domain" description="HAMP" evidence="16">
    <location>
        <begin position="132"/>
        <end position="184"/>
    </location>
</feature>
<dbReference type="PRINTS" id="PR00344">
    <property type="entry name" value="BCTRLSENSOR"/>
</dbReference>
<sequence length="412" mass="47091">MMKNTELKGYMTILAVLLSLFTIHQFIAHQLFYDALKSDSIATWGEITARLVEQNPENETEIMKVLTSHASNSSEYQEKGREIFRQYGLYEDLASELFPLLNKHISSHNQLIYWGLICFGLILLGASFLQYKIVFHKIRQLTSAAKKIIDGDYSVVINENKEGDLAKLAASFRSMKDIIRKSMQDLLEEKEFLAQMLQDISHQLKTPLSTISIYNEMLLNAELPRQQQVHLLQNNEVQIARMNVLIQNLLKVAKIDARAISFDKEPANLVETIEEVLERLASMISEKHIAIDWDAPKEIVVTHDKLWMQEALLNLLKNAIEHSKPSSTIMIQVKDTPIYTELVIQDFGEGIAPEELSHIFDRFYKATGSKKHDSTGIGLALVKAIIEAHHALIKVESEKDSFTRFTITFMKF</sequence>
<evidence type="ECO:0000256" key="8">
    <source>
        <dbReference type="ARBA" id="ARBA00022741"/>
    </source>
</evidence>
<dbReference type="InterPro" id="IPR003594">
    <property type="entry name" value="HATPase_dom"/>
</dbReference>
<evidence type="ECO:0000259" key="16">
    <source>
        <dbReference type="PROSITE" id="PS50885"/>
    </source>
</evidence>
<proteinExistence type="predicted"/>
<keyword evidence="8" id="KW-0547">Nucleotide-binding</keyword>
<dbReference type="InterPro" id="IPR036890">
    <property type="entry name" value="HATPase_C_sf"/>
</dbReference>
<dbReference type="EMBL" id="BJOL01000003">
    <property type="protein sequence ID" value="GED56674.1"/>
    <property type="molecule type" value="Genomic_DNA"/>
</dbReference>
<keyword evidence="9 17" id="KW-0418">Kinase</keyword>
<evidence type="ECO:0000256" key="3">
    <source>
        <dbReference type="ARBA" id="ARBA00012438"/>
    </source>
</evidence>
<evidence type="ECO:0000256" key="6">
    <source>
        <dbReference type="ARBA" id="ARBA00022679"/>
    </source>
</evidence>
<evidence type="ECO:0000256" key="13">
    <source>
        <dbReference type="ARBA" id="ARBA00023136"/>
    </source>
</evidence>
<dbReference type="PROSITE" id="PS50109">
    <property type="entry name" value="HIS_KIN"/>
    <property type="match status" value="1"/>
</dbReference>
<dbReference type="Proteomes" id="UP000319498">
    <property type="component" value="Unassembled WGS sequence"/>
</dbReference>
<dbReference type="PANTHER" id="PTHR45528">
    <property type="entry name" value="SENSOR HISTIDINE KINASE CPXA"/>
    <property type="match status" value="1"/>
</dbReference>
<dbReference type="InterPro" id="IPR003660">
    <property type="entry name" value="HAMP_dom"/>
</dbReference>
<evidence type="ECO:0000256" key="5">
    <source>
        <dbReference type="ARBA" id="ARBA00022553"/>
    </source>
</evidence>
<dbReference type="SMART" id="SM00388">
    <property type="entry name" value="HisKA"/>
    <property type="match status" value="1"/>
</dbReference>
<accession>A0ABQ0T2F4</accession>
<dbReference type="SUPFAM" id="SSF47384">
    <property type="entry name" value="Homodimeric domain of signal transducing histidine kinase"/>
    <property type="match status" value="1"/>
</dbReference>
<dbReference type="CDD" id="cd00082">
    <property type="entry name" value="HisKA"/>
    <property type="match status" value="1"/>
</dbReference>
<evidence type="ECO:0000259" key="15">
    <source>
        <dbReference type="PROSITE" id="PS50109"/>
    </source>
</evidence>
<keyword evidence="4" id="KW-1003">Cell membrane</keyword>
<comment type="caution">
    <text evidence="17">The sequence shown here is derived from an EMBL/GenBank/DDBJ whole genome shotgun (WGS) entry which is preliminary data.</text>
</comment>
<dbReference type="Pfam" id="PF02518">
    <property type="entry name" value="HATPase_c"/>
    <property type="match status" value="1"/>
</dbReference>
<evidence type="ECO:0000256" key="4">
    <source>
        <dbReference type="ARBA" id="ARBA00022475"/>
    </source>
</evidence>
<protein>
    <recommendedName>
        <fullName evidence="3">histidine kinase</fullName>
        <ecNumber evidence="3">2.7.13.3</ecNumber>
    </recommendedName>
</protein>
<dbReference type="InterPro" id="IPR003661">
    <property type="entry name" value="HisK_dim/P_dom"/>
</dbReference>
<organism evidence="17 18">
    <name type="scientific">Brevibacillus formosus</name>
    <dbReference type="NCBI Taxonomy" id="54913"/>
    <lineage>
        <taxon>Bacteria</taxon>
        <taxon>Bacillati</taxon>
        <taxon>Bacillota</taxon>
        <taxon>Bacilli</taxon>
        <taxon>Bacillales</taxon>
        <taxon>Paenibacillaceae</taxon>
        <taxon>Brevibacillus</taxon>
    </lineage>
</organism>
<dbReference type="CDD" id="cd00075">
    <property type="entry name" value="HATPase"/>
    <property type="match status" value="1"/>
</dbReference>
<dbReference type="CDD" id="cd06225">
    <property type="entry name" value="HAMP"/>
    <property type="match status" value="1"/>
</dbReference>
<evidence type="ECO:0000256" key="2">
    <source>
        <dbReference type="ARBA" id="ARBA00004651"/>
    </source>
</evidence>
<dbReference type="Pfam" id="PF00512">
    <property type="entry name" value="HisKA"/>
    <property type="match status" value="1"/>
</dbReference>
<keyword evidence="6" id="KW-0808">Transferase</keyword>
<evidence type="ECO:0000256" key="12">
    <source>
        <dbReference type="ARBA" id="ARBA00023012"/>
    </source>
</evidence>
<dbReference type="GO" id="GO:0016301">
    <property type="term" value="F:kinase activity"/>
    <property type="evidence" value="ECO:0007669"/>
    <property type="project" value="UniProtKB-KW"/>
</dbReference>
<evidence type="ECO:0000256" key="7">
    <source>
        <dbReference type="ARBA" id="ARBA00022692"/>
    </source>
</evidence>
<keyword evidence="7 14" id="KW-0812">Transmembrane</keyword>
<dbReference type="InterPro" id="IPR004358">
    <property type="entry name" value="Sig_transdc_His_kin-like_C"/>
</dbReference>
<evidence type="ECO:0000256" key="9">
    <source>
        <dbReference type="ARBA" id="ARBA00022777"/>
    </source>
</evidence>
<evidence type="ECO:0000313" key="18">
    <source>
        <dbReference type="Proteomes" id="UP000319498"/>
    </source>
</evidence>
<keyword evidence="13 14" id="KW-0472">Membrane</keyword>
<keyword evidence="18" id="KW-1185">Reference proteome</keyword>
<feature type="transmembrane region" description="Helical" evidence="14">
    <location>
        <begin position="111"/>
        <end position="131"/>
    </location>
</feature>
<evidence type="ECO:0000313" key="17">
    <source>
        <dbReference type="EMBL" id="GED56674.1"/>
    </source>
</evidence>
<evidence type="ECO:0000256" key="10">
    <source>
        <dbReference type="ARBA" id="ARBA00022840"/>
    </source>
</evidence>
<dbReference type="Gene3D" id="6.10.340.10">
    <property type="match status" value="1"/>
</dbReference>
<dbReference type="Gene3D" id="1.10.287.130">
    <property type="match status" value="1"/>
</dbReference>
<dbReference type="PANTHER" id="PTHR45528:SF1">
    <property type="entry name" value="SENSOR HISTIDINE KINASE CPXA"/>
    <property type="match status" value="1"/>
</dbReference>
<dbReference type="SUPFAM" id="SSF55874">
    <property type="entry name" value="ATPase domain of HSP90 chaperone/DNA topoisomerase II/histidine kinase"/>
    <property type="match status" value="1"/>
</dbReference>
<dbReference type="InterPro" id="IPR050398">
    <property type="entry name" value="HssS/ArlS-like"/>
</dbReference>
<dbReference type="Gene3D" id="3.30.565.10">
    <property type="entry name" value="Histidine kinase-like ATPase, C-terminal domain"/>
    <property type="match status" value="1"/>
</dbReference>
<dbReference type="InterPro" id="IPR005467">
    <property type="entry name" value="His_kinase_dom"/>
</dbReference>
<evidence type="ECO:0000256" key="14">
    <source>
        <dbReference type="SAM" id="Phobius"/>
    </source>
</evidence>
<feature type="domain" description="Histidine kinase" evidence="15">
    <location>
        <begin position="199"/>
        <end position="412"/>
    </location>
</feature>
<dbReference type="EC" id="2.7.13.3" evidence="3"/>
<evidence type="ECO:0000256" key="1">
    <source>
        <dbReference type="ARBA" id="ARBA00000085"/>
    </source>
</evidence>
<dbReference type="PROSITE" id="PS50885">
    <property type="entry name" value="HAMP"/>
    <property type="match status" value="1"/>
</dbReference>
<keyword evidence="10" id="KW-0067">ATP-binding</keyword>